<dbReference type="AlphaFoldDB" id="A0A401UDW1"/>
<reference evidence="3 4" key="1">
    <citation type="submission" date="2018-11" db="EMBL/GenBank/DDBJ databases">
        <title>Chryseotalea sanarue gen. nov., sp., nov., a member of the family Cytophagaceae, isolated from a brackish lake in Hamamatsu Japan.</title>
        <authorList>
            <person name="Maejima Y."/>
            <person name="Iino T."/>
            <person name="Muraguchi Y."/>
            <person name="Fukuda K."/>
            <person name="Ohkuma M."/>
            <person name="Moriuchi R."/>
            <person name="Dohra H."/>
            <person name="Kimbara K."/>
            <person name="Shintani M."/>
        </authorList>
    </citation>
    <scope>NUCLEOTIDE SEQUENCE [LARGE SCALE GENOMIC DNA]</scope>
    <source>
        <strain evidence="3 4">Ys</strain>
    </source>
</reference>
<feature type="domain" description="DUF5777" evidence="2">
    <location>
        <begin position="44"/>
        <end position="289"/>
    </location>
</feature>
<feature type="signal peptide" evidence="1">
    <location>
        <begin position="1"/>
        <end position="20"/>
    </location>
</feature>
<keyword evidence="1" id="KW-0732">Signal</keyword>
<proteinExistence type="predicted"/>
<dbReference type="InterPro" id="IPR045916">
    <property type="entry name" value="DUF5777"/>
</dbReference>
<evidence type="ECO:0000313" key="4">
    <source>
        <dbReference type="Proteomes" id="UP000288227"/>
    </source>
</evidence>
<protein>
    <recommendedName>
        <fullName evidence="2">DUF5777 domain-containing protein</fullName>
    </recommendedName>
</protein>
<organism evidence="3 4">
    <name type="scientific">Chryseotalea sanaruensis</name>
    <dbReference type="NCBI Taxonomy" id="2482724"/>
    <lineage>
        <taxon>Bacteria</taxon>
        <taxon>Pseudomonadati</taxon>
        <taxon>Bacteroidota</taxon>
        <taxon>Cytophagia</taxon>
        <taxon>Cytophagales</taxon>
        <taxon>Chryseotaleaceae</taxon>
        <taxon>Chryseotalea</taxon>
    </lineage>
</organism>
<accession>A0A401UDW1</accession>
<sequence>MELRKILALLLLMLSLSAAAQDDLLSELENDVIDNTPTFAEATFKGSRIINGHSIITRKKKSLEFLISHRFGKINTGAYNFFGIDGANVRFALEYGISNRLTVGFGRNSFEKTYDGFAKYNLLRQQKGDLSIPVSVTWFSSTAIKTLKAPDQAQVVQTSFSQAVYSHVLLIARKFSPAISWQLMPALVHRNQVLEGEPNDKFALGTGGRLKLSKRISLNAEYYHQLNPSTNNPTENSIALGVDIETGGHVFQLHLTNSQSMIEKGFITETQGNFFKGDVHFGFNITRVFN</sequence>
<dbReference type="Proteomes" id="UP000288227">
    <property type="component" value="Unassembled WGS sequence"/>
</dbReference>
<evidence type="ECO:0000256" key="1">
    <source>
        <dbReference type="SAM" id="SignalP"/>
    </source>
</evidence>
<feature type="chain" id="PRO_5019530799" description="DUF5777 domain-containing protein" evidence="1">
    <location>
        <begin position="21"/>
        <end position="290"/>
    </location>
</feature>
<dbReference type="OrthoDB" id="1117410at2"/>
<dbReference type="EMBL" id="BHXQ01000006">
    <property type="protein sequence ID" value="GCC53073.1"/>
    <property type="molecule type" value="Genomic_DNA"/>
</dbReference>
<evidence type="ECO:0000313" key="3">
    <source>
        <dbReference type="EMBL" id="GCC53073.1"/>
    </source>
</evidence>
<name>A0A401UDW1_9BACT</name>
<gene>
    <name evidence="3" type="ORF">SanaruYs_33140</name>
</gene>
<keyword evidence="4" id="KW-1185">Reference proteome</keyword>
<comment type="caution">
    <text evidence="3">The sequence shown here is derived from an EMBL/GenBank/DDBJ whole genome shotgun (WGS) entry which is preliminary data.</text>
</comment>
<dbReference type="RefSeq" id="WP_127123717.1">
    <property type="nucleotide sequence ID" value="NZ_BHXQ01000006.1"/>
</dbReference>
<dbReference type="Pfam" id="PF19089">
    <property type="entry name" value="DUF5777"/>
    <property type="match status" value="1"/>
</dbReference>
<evidence type="ECO:0000259" key="2">
    <source>
        <dbReference type="Pfam" id="PF19089"/>
    </source>
</evidence>